<dbReference type="PANTHER" id="PTHR14209:SF19">
    <property type="entry name" value="ISOAMYL ACETATE-HYDROLYZING ESTERASE 1 HOMOLOG"/>
    <property type="match status" value="1"/>
</dbReference>
<organism evidence="2 3">
    <name type="scientific">Chryseomicrobium excrementi</name>
    <dbReference type="NCBI Taxonomy" id="2041346"/>
    <lineage>
        <taxon>Bacteria</taxon>
        <taxon>Bacillati</taxon>
        <taxon>Bacillota</taxon>
        <taxon>Bacilli</taxon>
        <taxon>Bacillales</taxon>
        <taxon>Caryophanaceae</taxon>
        <taxon>Chryseomicrobium</taxon>
    </lineage>
</organism>
<comment type="caution">
    <text evidence="2">The sequence shown here is derived from an EMBL/GenBank/DDBJ whole genome shotgun (WGS) entry which is preliminary data.</text>
</comment>
<dbReference type="EMBL" id="PCGR01000007">
    <property type="protein sequence ID" value="PJK15598.1"/>
    <property type="molecule type" value="Genomic_DNA"/>
</dbReference>
<dbReference type="Pfam" id="PF13472">
    <property type="entry name" value="Lipase_GDSL_2"/>
    <property type="match status" value="1"/>
</dbReference>
<sequence length="205" mass="23011">MKIILFGDSLTARHEGLKEPMINAKLQPHFPQDELINKGVSGNTTNDAMKRFSKDILAQHPDLVVIQFGSNDSSAHKHVAREMYKANLEQMVQAIGPERCILVTPPPVDETKQTQRSNQVLEAYGDAVKEVVAEYKTGFADLYAAFMTHPNLVEALRGKEDDGLHYGEAGYEVVVETLVPVIQQKKETLSPRKISFFDRLKSWFA</sequence>
<dbReference type="PANTHER" id="PTHR14209">
    <property type="entry name" value="ISOAMYL ACETATE-HYDROLYZING ESTERASE 1"/>
    <property type="match status" value="1"/>
</dbReference>
<dbReference type="SUPFAM" id="SSF52266">
    <property type="entry name" value="SGNH hydrolase"/>
    <property type="match status" value="1"/>
</dbReference>
<accession>A0A2M9EWM2</accession>
<reference evidence="2 3" key="1">
    <citation type="submission" date="2017-10" db="EMBL/GenBank/DDBJ databases">
        <title>Draft genome of Chryseomicrobium casticus sp. nov.</title>
        <authorList>
            <person name="Chakraborty R."/>
            <person name="Saha T."/>
        </authorList>
    </citation>
    <scope>NUCLEOTIDE SEQUENCE [LARGE SCALE GENOMIC DNA]</scope>
    <source>
        <strain evidence="2 3">ET03</strain>
    </source>
</reference>
<feature type="domain" description="SGNH hydrolase-type esterase" evidence="1">
    <location>
        <begin position="5"/>
        <end position="173"/>
    </location>
</feature>
<evidence type="ECO:0000313" key="2">
    <source>
        <dbReference type="EMBL" id="PJK15598.1"/>
    </source>
</evidence>
<gene>
    <name evidence="2" type="ORF">CQS04_13405</name>
</gene>
<keyword evidence="3" id="KW-1185">Reference proteome</keyword>
<dbReference type="CDD" id="cd01838">
    <property type="entry name" value="Isoamyl_acetate_hydrolase_like"/>
    <property type="match status" value="1"/>
</dbReference>
<evidence type="ECO:0000313" key="3">
    <source>
        <dbReference type="Proteomes" id="UP000228680"/>
    </source>
</evidence>
<dbReference type="RefSeq" id="WP_100354616.1">
    <property type="nucleotide sequence ID" value="NZ_PCGR01000007.1"/>
</dbReference>
<name>A0A2M9EWM2_9BACL</name>
<dbReference type="InterPro" id="IPR036514">
    <property type="entry name" value="SGNH_hydro_sf"/>
</dbReference>
<protein>
    <submittedName>
        <fullName evidence="2">Esterase</fullName>
    </submittedName>
</protein>
<dbReference type="InterPro" id="IPR013830">
    <property type="entry name" value="SGNH_hydro"/>
</dbReference>
<dbReference type="Gene3D" id="3.40.50.1110">
    <property type="entry name" value="SGNH hydrolase"/>
    <property type="match status" value="1"/>
</dbReference>
<proteinExistence type="predicted"/>
<dbReference type="AlphaFoldDB" id="A0A2M9EWM2"/>
<evidence type="ECO:0000259" key="1">
    <source>
        <dbReference type="Pfam" id="PF13472"/>
    </source>
</evidence>
<dbReference type="OrthoDB" id="388542at2"/>
<dbReference type="InterPro" id="IPR045136">
    <property type="entry name" value="Iah1-like"/>
</dbReference>
<dbReference type="Proteomes" id="UP000228680">
    <property type="component" value="Unassembled WGS sequence"/>
</dbReference>